<reference evidence="1" key="2">
    <citation type="journal article" date="2022" name="New Phytol.">
        <title>Evolutionary transition to the ectomycorrhizal habit in the genomes of a hyperdiverse lineage of mushroom-forming fungi.</title>
        <authorList>
            <person name="Looney B."/>
            <person name="Miyauchi S."/>
            <person name="Morin E."/>
            <person name="Drula E."/>
            <person name="Courty P.E."/>
            <person name="Kohler A."/>
            <person name="Kuo A."/>
            <person name="LaButti K."/>
            <person name="Pangilinan J."/>
            <person name="Lipzen A."/>
            <person name="Riley R."/>
            <person name="Andreopoulos W."/>
            <person name="He G."/>
            <person name="Johnson J."/>
            <person name="Nolan M."/>
            <person name="Tritt A."/>
            <person name="Barry K.W."/>
            <person name="Grigoriev I.V."/>
            <person name="Nagy L.G."/>
            <person name="Hibbett D."/>
            <person name="Henrissat B."/>
            <person name="Matheny P.B."/>
            <person name="Labbe J."/>
            <person name="Martin F.M."/>
        </authorList>
    </citation>
    <scope>NUCLEOTIDE SEQUENCE</scope>
    <source>
        <strain evidence="1">HHB10654</strain>
    </source>
</reference>
<gene>
    <name evidence="1" type="ORF">BV25DRAFT_1805311</name>
</gene>
<reference evidence="1" key="1">
    <citation type="submission" date="2021-03" db="EMBL/GenBank/DDBJ databases">
        <authorList>
            <consortium name="DOE Joint Genome Institute"/>
            <person name="Ahrendt S."/>
            <person name="Looney B.P."/>
            <person name="Miyauchi S."/>
            <person name="Morin E."/>
            <person name="Drula E."/>
            <person name="Courty P.E."/>
            <person name="Chicoki N."/>
            <person name="Fauchery L."/>
            <person name="Kohler A."/>
            <person name="Kuo A."/>
            <person name="Labutti K."/>
            <person name="Pangilinan J."/>
            <person name="Lipzen A."/>
            <person name="Riley R."/>
            <person name="Andreopoulos W."/>
            <person name="He G."/>
            <person name="Johnson J."/>
            <person name="Barry K.W."/>
            <person name="Grigoriev I.V."/>
            <person name="Nagy L."/>
            <person name="Hibbett D."/>
            <person name="Henrissat B."/>
            <person name="Matheny P.B."/>
            <person name="Labbe J."/>
            <person name="Martin F."/>
        </authorList>
    </citation>
    <scope>NUCLEOTIDE SEQUENCE</scope>
    <source>
        <strain evidence="1">HHB10654</strain>
    </source>
</reference>
<accession>A0ACB8SYU0</accession>
<name>A0ACB8SYU0_9AGAM</name>
<comment type="caution">
    <text evidence="1">The sequence shown here is derived from an EMBL/GenBank/DDBJ whole genome shotgun (WGS) entry which is preliminary data.</text>
</comment>
<protein>
    <submittedName>
        <fullName evidence="1">CoA-transferase family III</fullName>
    </submittedName>
</protein>
<sequence>MLKELSSAPARYHWIYQGLPPDTLAKLHLSTMADPLVDSHFKLGSAAQTSIGLSALSAAYFHELRTGQEQDVTVDARHALLEFSSEKYYTLDGALPQGKLFDELSDIFKTKDGYVRLHANFPHHKQGLLDILQCPPDKKSVAAALATWGAFEFETEVLKRNLCAGALRTIAESEAHPQGAWAMNVTALEITKIGDAPKREVADGQSIQHPLDGIRVLDLTRVLAGPVCGRTLAAHGADVLFVTSPNLPSLPYLDAETTRGKRTTQLDLNVPADKAKLQELVKDADVFLQSYRPGGLEGRGFGFKEVAAMRPGIIHASVSAFWYEGPLRNVKAFDSVVQTVSGFNAAEADAYKEYVRSKGGDVSSLPPYRALPMQALDHAAGYLLAFGINAALCKTITEGGSWRVHISLGATMNWIRRLGILNPYAFEEGMPLPPSVYPPDPEVAALSVAIEQEPGDDGEGAASGRTMTVLRHAAIMSKTPVKVGRAPLRLNAHRAEWLPRS</sequence>
<proteinExistence type="predicted"/>
<evidence type="ECO:0000313" key="1">
    <source>
        <dbReference type="EMBL" id="KAI0061764.1"/>
    </source>
</evidence>
<dbReference type="Proteomes" id="UP000814140">
    <property type="component" value="Unassembled WGS sequence"/>
</dbReference>
<organism evidence="1 2">
    <name type="scientific">Artomyces pyxidatus</name>
    <dbReference type="NCBI Taxonomy" id="48021"/>
    <lineage>
        <taxon>Eukaryota</taxon>
        <taxon>Fungi</taxon>
        <taxon>Dikarya</taxon>
        <taxon>Basidiomycota</taxon>
        <taxon>Agaricomycotina</taxon>
        <taxon>Agaricomycetes</taxon>
        <taxon>Russulales</taxon>
        <taxon>Auriscalpiaceae</taxon>
        <taxon>Artomyces</taxon>
    </lineage>
</organism>
<dbReference type="EMBL" id="MU277211">
    <property type="protein sequence ID" value="KAI0061764.1"/>
    <property type="molecule type" value="Genomic_DNA"/>
</dbReference>
<keyword evidence="2" id="KW-1185">Reference proteome</keyword>
<evidence type="ECO:0000313" key="2">
    <source>
        <dbReference type="Proteomes" id="UP000814140"/>
    </source>
</evidence>